<dbReference type="Proteomes" id="UP001178461">
    <property type="component" value="Chromosome 12"/>
</dbReference>
<accession>A0AA35L430</accession>
<organism evidence="1 2">
    <name type="scientific">Podarcis lilfordi</name>
    <name type="common">Lilford's wall lizard</name>
    <dbReference type="NCBI Taxonomy" id="74358"/>
    <lineage>
        <taxon>Eukaryota</taxon>
        <taxon>Metazoa</taxon>
        <taxon>Chordata</taxon>
        <taxon>Craniata</taxon>
        <taxon>Vertebrata</taxon>
        <taxon>Euteleostomi</taxon>
        <taxon>Lepidosauria</taxon>
        <taxon>Squamata</taxon>
        <taxon>Bifurcata</taxon>
        <taxon>Unidentata</taxon>
        <taxon>Episquamata</taxon>
        <taxon>Laterata</taxon>
        <taxon>Lacertibaenia</taxon>
        <taxon>Lacertidae</taxon>
        <taxon>Podarcis</taxon>
    </lineage>
</organism>
<dbReference type="EMBL" id="OX395137">
    <property type="protein sequence ID" value="CAI5789452.1"/>
    <property type="molecule type" value="Genomic_DNA"/>
</dbReference>
<reference evidence="1" key="1">
    <citation type="submission" date="2022-12" db="EMBL/GenBank/DDBJ databases">
        <authorList>
            <person name="Alioto T."/>
            <person name="Alioto T."/>
            <person name="Gomez Garrido J."/>
        </authorList>
    </citation>
    <scope>NUCLEOTIDE SEQUENCE</scope>
</reference>
<dbReference type="AlphaFoldDB" id="A0AA35L430"/>
<keyword evidence="2" id="KW-1185">Reference proteome</keyword>
<protein>
    <submittedName>
        <fullName evidence="1">Uncharacterized protein</fullName>
    </submittedName>
</protein>
<sequence>MVDRIDTLHNVQLSLAIFSTPLLPTAILYSQKSAAPSGVNIVEWIHLPHTPPHSYLIQHGMVLCHSSPGDAATRQWTWMDGLPGYQRAVCDPGELLPRK</sequence>
<proteinExistence type="predicted"/>
<name>A0AA35L430_9SAUR</name>
<gene>
    <name evidence="1" type="ORF">PODLI_1B029628</name>
</gene>
<evidence type="ECO:0000313" key="1">
    <source>
        <dbReference type="EMBL" id="CAI5789452.1"/>
    </source>
</evidence>
<evidence type="ECO:0000313" key="2">
    <source>
        <dbReference type="Proteomes" id="UP001178461"/>
    </source>
</evidence>